<feature type="region of interest" description="Disordered" evidence="1">
    <location>
        <begin position="647"/>
        <end position="670"/>
    </location>
</feature>
<evidence type="ECO:0000256" key="1">
    <source>
        <dbReference type="SAM" id="MobiDB-lite"/>
    </source>
</evidence>
<dbReference type="InterPro" id="IPR002035">
    <property type="entry name" value="VWF_A"/>
</dbReference>
<dbReference type="Proteomes" id="UP000322545">
    <property type="component" value="Unassembled WGS sequence"/>
</dbReference>
<evidence type="ECO:0000256" key="2">
    <source>
        <dbReference type="SAM" id="SignalP"/>
    </source>
</evidence>
<dbReference type="Pfam" id="PF13519">
    <property type="entry name" value="VWA_2"/>
    <property type="match status" value="1"/>
</dbReference>
<reference evidence="4 5" key="1">
    <citation type="submission" date="2016-11" db="EMBL/GenBank/DDBJ databases">
        <authorList>
            <person name="Varghese N."/>
            <person name="Submissions S."/>
        </authorList>
    </citation>
    <scope>NUCLEOTIDE SEQUENCE [LARGE SCALE GENOMIC DNA]</scope>
    <source>
        <strain evidence="4 5">DSM 28249</strain>
    </source>
</reference>
<dbReference type="PROSITE" id="PS50234">
    <property type="entry name" value="VWFA"/>
    <property type="match status" value="1"/>
</dbReference>
<name>A0A1M7AQT3_9RHOB</name>
<evidence type="ECO:0000313" key="4">
    <source>
        <dbReference type="EMBL" id="SHL45025.1"/>
    </source>
</evidence>
<dbReference type="Gene3D" id="3.40.50.410">
    <property type="entry name" value="von Willebrand factor, type A domain"/>
    <property type="match status" value="1"/>
</dbReference>
<evidence type="ECO:0000313" key="5">
    <source>
        <dbReference type="Proteomes" id="UP000322545"/>
    </source>
</evidence>
<keyword evidence="2" id="KW-0732">Signal</keyword>
<dbReference type="SMART" id="SM00327">
    <property type="entry name" value="VWA"/>
    <property type="match status" value="1"/>
</dbReference>
<feature type="signal peptide" evidence="2">
    <location>
        <begin position="1"/>
        <end position="19"/>
    </location>
</feature>
<dbReference type="AlphaFoldDB" id="A0A1M7AQT3"/>
<organism evidence="4 5">
    <name type="scientific">Roseovarius litoreus</name>
    <dbReference type="NCBI Taxonomy" id="1155722"/>
    <lineage>
        <taxon>Bacteria</taxon>
        <taxon>Pseudomonadati</taxon>
        <taxon>Pseudomonadota</taxon>
        <taxon>Alphaproteobacteria</taxon>
        <taxon>Rhodobacterales</taxon>
        <taxon>Roseobacteraceae</taxon>
        <taxon>Roseovarius</taxon>
    </lineage>
</organism>
<accession>A0A1M7AQT3</accession>
<feature type="domain" description="VWFA" evidence="3">
    <location>
        <begin position="23"/>
        <end position="203"/>
    </location>
</feature>
<dbReference type="SUPFAM" id="SSF53300">
    <property type="entry name" value="vWA-like"/>
    <property type="match status" value="1"/>
</dbReference>
<dbReference type="InterPro" id="IPR036465">
    <property type="entry name" value="vWFA_dom_sf"/>
</dbReference>
<gene>
    <name evidence="4" type="ORF">SAMN05443432_101540</name>
</gene>
<protein>
    <submittedName>
        <fullName evidence="4">von Willebrand factor type A domain-containing protein</fullName>
    </submittedName>
</protein>
<sequence length="907" mass="96365">MTRFFLALTMMCAATTALAQDRGTILVLDGSGSMWAQLPEGRSRIEVARDVLDDFLTARDQSQPLGVIAYGHNRRGDCSDIETIAPVGMQEGRALGKRLRGLMPQGKTPLADALRRAAAEIPRSAEEADIVLVTDGLETCGGDPCAVAAELAAQGIPIRAHVVGFGLTEAEVQQIACVAEQTGGMVLATQSGAELTDALVRTASAPMEAPDQPGVAAIALSIRADIAGRPDRVAFRAVSEATGETLELGVLDFATAGALTVELAEGNWLITADAGDQGNGEIAVAIDAGDNRTIYVPFRGLLPGLDMPAPTGAFRAGITGLMPYRITQEGLATGGGDFIFSVLPPDATDTADRRIDYATQDSRLASHVGAFRAPSEPGDYLLVFHRNARMPIDEVMERFVITVEARPEVRLIAPPAVEPGARVPVSIAGGMGNSDRIEIWRDGALVSWDQSIYVQDFFDNRYGPAKPLLAPTEPGDYDLVYVFSEIDGPDAVAARVPLTVGVVPELDEAAVAAPSDDPIRQADAASVAPEQIGEDVAYACPAEEGFPCFFDDPATGLVFALPPGWVTDFPTREAATAGGQPGPVRVTFFSTGDPVETIVLNPHQWTTMNGPCSEMQPGSLCWFASDSAELTRALEILPRAIRDMGPPTDAAEVAPAPPADGHGYDGQTDGRPWSTYPYRCLPDDRPEGPCEFTDAATGLAMYLPDNWVAEVTPGPDGPRADFFEVTGAARSAYLNPANWPTPDQGCFATRAGDLCVLADAIDAGFEEPLSILQRYLRTGDVLRTCGQEPCDYLLPWRGFMGTLPAFWGVEFPQENGQGTLTGWFYGTFGSDPVKLIGLNQPGGENCVEAFEGAELCAFTPYISTEEMEVIRSSLRIAPPPPPGTIGTSAGKVDYRDIDRVLSVIKGN</sequence>
<dbReference type="EMBL" id="FRCB01000001">
    <property type="protein sequence ID" value="SHL45025.1"/>
    <property type="molecule type" value="Genomic_DNA"/>
</dbReference>
<evidence type="ECO:0000259" key="3">
    <source>
        <dbReference type="PROSITE" id="PS50234"/>
    </source>
</evidence>
<feature type="chain" id="PRO_5012319539" evidence="2">
    <location>
        <begin position="20"/>
        <end position="907"/>
    </location>
</feature>
<keyword evidence="5" id="KW-1185">Reference proteome</keyword>
<proteinExistence type="predicted"/>